<feature type="domain" description="N-acetyltransferase" evidence="1">
    <location>
        <begin position="1"/>
        <end position="166"/>
    </location>
</feature>
<evidence type="ECO:0000313" key="2">
    <source>
        <dbReference type="EMBL" id="EFE09320.1"/>
    </source>
</evidence>
<dbReference type="InterPro" id="IPR000182">
    <property type="entry name" value="GNAT_dom"/>
</dbReference>
<dbReference type="HOGENOM" id="CLU_813032_0_0_6"/>
<evidence type="ECO:0000259" key="1">
    <source>
        <dbReference type="PROSITE" id="PS51186"/>
    </source>
</evidence>
<dbReference type="AlphaFoldDB" id="D4BAV9"/>
<dbReference type="GO" id="GO:0016747">
    <property type="term" value="F:acyltransferase activity, transferring groups other than amino-acyl groups"/>
    <property type="evidence" value="ECO:0007669"/>
    <property type="project" value="InterPro"/>
</dbReference>
<dbReference type="EMBL" id="ABWL02000006">
    <property type="protein sequence ID" value="EFE09320.1"/>
    <property type="molecule type" value="Genomic_DNA"/>
</dbReference>
<dbReference type="RefSeq" id="WP_006684990.1">
    <property type="nucleotide sequence ID" value="NZ_GG730299.1"/>
</dbReference>
<comment type="caution">
    <text evidence="2">The sequence shown here is derived from an EMBL/GenBank/DDBJ whole genome shotgun (WGS) entry which is preliminary data.</text>
</comment>
<protein>
    <recommendedName>
        <fullName evidence="1">N-acetyltransferase domain-containing protein</fullName>
    </recommendedName>
</protein>
<dbReference type="PROSITE" id="PS51186">
    <property type="entry name" value="GNAT"/>
    <property type="match status" value="1"/>
</dbReference>
<organism evidence="2 3">
    <name type="scientific">Citrobacter youngae ATCC 29220</name>
    <dbReference type="NCBI Taxonomy" id="500640"/>
    <lineage>
        <taxon>Bacteria</taxon>
        <taxon>Pseudomonadati</taxon>
        <taxon>Pseudomonadota</taxon>
        <taxon>Gammaproteobacteria</taxon>
        <taxon>Enterobacterales</taxon>
        <taxon>Enterobacteriaceae</taxon>
        <taxon>Citrobacter</taxon>
        <taxon>Citrobacter freundii complex</taxon>
    </lineage>
</organism>
<dbReference type="SUPFAM" id="SSF55729">
    <property type="entry name" value="Acyl-CoA N-acyltransferases (Nat)"/>
    <property type="match status" value="1"/>
</dbReference>
<accession>D4BAV9</accession>
<dbReference type="eggNOG" id="ENOG502ZC6J">
    <property type="taxonomic scope" value="Bacteria"/>
</dbReference>
<name>D4BAV9_9ENTR</name>
<gene>
    <name evidence="2" type="ORF">CIT292_07605</name>
</gene>
<dbReference type="InterPro" id="IPR016181">
    <property type="entry name" value="Acyl_CoA_acyltransferase"/>
</dbReference>
<dbReference type="Proteomes" id="UP000003880">
    <property type="component" value="Unassembled WGS sequence"/>
</dbReference>
<sequence length="341" mass="38424">MHVVTATPQRNACLLRLLEENAMHGDIDLVMTRRPEYFSPLNNFGIEHSALALEGDRAVGMCRLTEHAGFANGEQHQLGYLGGLRISLSHRHRIRVLRAGFQHLRQLNSPERCYTSIASDNHRALRLLERGVAGLPAYRFLGDMHSLAISRRRGKRHHLWRIMPAERYDEAIDCYHRSARRRQLAPALNVDWLRDSGATVLGCGGNNSLDACAVLWDQQAYKQVFVARYSLRAALLRPLYNGYAMAAGRIPLPGVGRTLDQSFLAFLAANDEEQLPALIEDALAWCSTRIMTVGIPAGFPGGERLINRTRAMVYHTRLYGVELSAQPEWDNRIVWPEIALL</sequence>
<evidence type="ECO:0000313" key="3">
    <source>
        <dbReference type="Proteomes" id="UP000003880"/>
    </source>
</evidence>
<reference evidence="2 3" key="1">
    <citation type="submission" date="2010-02" db="EMBL/GenBank/DDBJ databases">
        <authorList>
            <person name="Weinstock G."/>
            <person name="Sodergren E."/>
            <person name="Clifton S."/>
            <person name="Fulton L."/>
            <person name="Fulton B."/>
            <person name="Courtney L."/>
            <person name="Fronick C."/>
            <person name="Harrison M."/>
            <person name="Strong C."/>
            <person name="Farmer C."/>
            <person name="Delahaunty K."/>
            <person name="Markovic C."/>
            <person name="Hall O."/>
            <person name="Minx P."/>
            <person name="Tomlinson C."/>
            <person name="Mitreva M."/>
            <person name="Nelson J."/>
            <person name="Hou S."/>
            <person name="Wollam A."/>
            <person name="Pepin K.H."/>
            <person name="Johnson M."/>
            <person name="Bhonagiri V."/>
            <person name="Zhang X."/>
            <person name="Suruliraj S."/>
            <person name="Warren W."/>
            <person name="Chinwalla A."/>
            <person name="Mardis E.R."/>
            <person name="Wilson R.K."/>
        </authorList>
    </citation>
    <scope>NUCLEOTIDE SEQUENCE [LARGE SCALE GENOMIC DNA]</scope>
    <source>
        <strain evidence="2 3">ATCC 29220</strain>
    </source>
</reference>
<proteinExistence type="predicted"/>